<dbReference type="Pfam" id="PF06551">
    <property type="entry name" value="DUF1120"/>
    <property type="match status" value="1"/>
</dbReference>
<evidence type="ECO:0000313" key="3">
    <source>
        <dbReference type="Proteomes" id="UP000281904"/>
    </source>
</evidence>
<dbReference type="AlphaFoldDB" id="A0A3S5F1P0"/>
<dbReference type="EMBL" id="LR134493">
    <property type="protein sequence ID" value="VEI65425.1"/>
    <property type="molecule type" value="Genomic_DNA"/>
</dbReference>
<dbReference type="Proteomes" id="UP000281904">
    <property type="component" value="Chromosome"/>
</dbReference>
<dbReference type="RefSeq" id="WP_232037725.1">
    <property type="nucleotide sequence ID" value="NZ_LR134493.1"/>
</dbReference>
<protein>
    <submittedName>
        <fullName evidence="2">Protein of uncharacterized function (DUF1120)</fullName>
    </submittedName>
</protein>
<sequence>MMKQMQQSVCALAVLAATTLPAMAASTVDVRVIGTITPAACTPTLSGGGTVDYGAINPTTLSPADYTVLPEKTLDFSVTCDAPAKIALKVINGRPGSLAGSTENISGAGPAPAGVQLFSVANTAAVGLGKDGSANIGGYGLRFVPGTVQADSVNVDPLRTSDPTLASWGAGAASGSILYNGPVLHNTWAATGTMTPVAFETLTAKFGVQAYLNHASELDLTKPVALDGLSTIELVYL</sequence>
<feature type="chain" id="PRO_5018703591" evidence="1">
    <location>
        <begin position="25"/>
        <end position="237"/>
    </location>
</feature>
<name>A0A3S5F1P0_SERRU</name>
<evidence type="ECO:0000313" key="2">
    <source>
        <dbReference type="EMBL" id="VEI65425.1"/>
    </source>
</evidence>
<proteinExistence type="predicted"/>
<keyword evidence="1" id="KW-0732">Signal</keyword>
<accession>A0A3S5F1P0</accession>
<feature type="signal peptide" evidence="1">
    <location>
        <begin position="1"/>
        <end position="24"/>
    </location>
</feature>
<reference evidence="2 3" key="1">
    <citation type="submission" date="2018-12" db="EMBL/GenBank/DDBJ databases">
        <authorList>
            <consortium name="Pathogen Informatics"/>
        </authorList>
    </citation>
    <scope>NUCLEOTIDE SEQUENCE [LARGE SCALE GENOMIC DNA]</scope>
    <source>
        <strain evidence="2 3">NCTC10036</strain>
    </source>
</reference>
<gene>
    <name evidence="2" type="ORF">NCTC10036_02286</name>
</gene>
<dbReference type="InterPro" id="IPR010546">
    <property type="entry name" value="DUF1120"/>
</dbReference>
<evidence type="ECO:0000256" key="1">
    <source>
        <dbReference type="SAM" id="SignalP"/>
    </source>
</evidence>
<organism evidence="2 3">
    <name type="scientific">Serratia rubidaea</name>
    <name type="common">Serratia marinorubra</name>
    <dbReference type="NCBI Taxonomy" id="61652"/>
    <lineage>
        <taxon>Bacteria</taxon>
        <taxon>Pseudomonadati</taxon>
        <taxon>Pseudomonadota</taxon>
        <taxon>Gammaproteobacteria</taxon>
        <taxon>Enterobacterales</taxon>
        <taxon>Yersiniaceae</taxon>
        <taxon>Serratia</taxon>
    </lineage>
</organism>